<dbReference type="RefSeq" id="WP_106287026.1">
    <property type="nucleotide sequence ID" value="NZ_CAWNTC010000151.1"/>
</dbReference>
<comment type="caution">
    <text evidence="1">The sequence shown here is derived from an EMBL/GenBank/DDBJ whole genome shotgun (WGS) entry which is preliminary data.</text>
</comment>
<reference evidence="1 2" key="2">
    <citation type="submission" date="2018-03" db="EMBL/GenBank/DDBJ databases">
        <title>The ancient ancestry and fast evolution of plastids.</title>
        <authorList>
            <person name="Moore K.R."/>
            <person name="Magnabosco C."/>
            <person name="Momper L."/>
            <person name="Gold D.A."/>
            <person name="Bosak T."/>
            <person name="Fournier G.P."/>
        </authorList>
    </citation>
    <scope>NUCLEOTIDE SEQUENCE [LARGE SCALE GENOMIC DNA]</scope>
    <source>
        <strain evidence="1 2">CCAP 1448/3</strain>
    </source>
</reference>
<dbReference type="InterPro" id="IPR027417">
    <property type="entry name" value="P-loop_NTPase"/>
</dbReference>
<dbReference type="OrthoDB" id="182489at2"/>
<dbReference type="AlphaFoldDB" id="A0A2T1C968"/>
<reference evidence="1 2" key="1">
    <citation type="submission" date="2018-02" db="EMBL/GenBank/DDBJ databases">
        <authorList>
            <person name="Cohen D.B."/>
            <person name="Kent A.D."/>
        </authorList>
    </citation>
    <scope>NUCLEOTIDE SEQUENCE [LARGE SCALE GENOMIC DNA]</scope>
    <source>
        <strain evidence="1 2">CCAP 1448/3</strain>
    </source>
</reference>
<evidence type="ECO:0000313" key="1">
    <source>
        <dbReference type="EMBL" id="PSB04791.1"/>
    </source>
</evidence>
<dbReference type="EMBL" id="PVWJ01000007">
    <property type="protein sequence ID" value="PSB04791.1"/>
    <property type="molecule type" value="Genomic_DNA"/>
</dbReference>
<evidence type="ECO:0000313" key="2">
    <source>
        <dbReference type="Proteomes" id="UP000238762"/>
    </source>
</evidence>
<dbReference type="PRINTS" id="PR00364">
    <property type="entry name" value="DISEASERSIST"/>
</dbReference>
<dbReference type="Proteomes" id="UP000238762">
    <property type="component" value="Unassembled WGS sequence"/>
</dbReference>
<dbReference type="Gene3D" id="3.40.50.300">
    <property type="entry name" value="P-loop containing nucleotide triphosphate hydrolases"/>
    <property type="match status" value="1"/>
</dbReference>
<gene>
    <name evidence="1" type="ORF">C7B64_02200</name>
</gene>
<accession>A0A2T1C968</accession>
<name>A0A2T1C968_9CYAN</name>
<sequence>MSSIAQRLSQERQRRFVGRSAEITLFQGAIATTEFPFVVLHIFGPGGVGKTTLMGQYLQLCQQHQISGIYLDARHLEATSESFLTALKSLLHLEPTDSPVAILGEETGKKVLLIDTYETIAVLDDWLREEFIPQLPENTLIVLAGRLPPSPGWRSDTGWQEIARYLSLRNLSPEESQIYLISRAVPATQHQAVLEFTHGHPLALSLVADVLAQGQEVNFQAEAAPDVVKTLLERFIEDIPSYQQRLALEAFALVRLTTENLLSQMLDLPDVYELFEWLRQLSFTDSGNLGIFPHDLVREVLIADLRWRNPDRYMELHQRSRNYYMKLLDQAQGVEQQRVLFDYIFLHRDNPSVRPRFTWQQDRGLSTQPMQQTDITAILSMLATHEGEESAKIAAHWVSRQPQNFWVFRGTDGSIAGFICLLALNLAITDDFKIDPGAIAAYRYLQNHAPLRSGEGATMFRFWMAKDTYQEVSSVQSLIFITFVQHYRTTANLAFTFLPCSDPEYWAEMFAYADLTRLPQADFEVGGRRWGTYGHDWRVVSPTAWQELLAQREIAASAQAIQPQQVSEPLLVLSQAEFIQAVQDALRHYTRSEELLHNPLLRSRLVLEQLSAKATTKEKIAVLQNLLKTTAESWRSNPREEKLYRAIYRTYLQPAPTQEQAAELLDLPFSTYRRHLKSGIDKLAMSLWQREIS</sequence>
<dbReference type="SUPFAM" id="SSF52540">
    <property type="entry name" value="P-loop containing nucleoside triphosphate hydrolases"/>
    <property type="match status" value="1"/>
</dbReference>
<organism evidence="1 2">
    <name type="scientific">Merismopedia glauca CCAP 1448/3</name>
    <dbReference type="NCBI Taxonomy" id="1296344"/>
    <lineage>
        <taxon>Bacteria</taxon>
        <taxon>Bacillati</taxon>
        <taxon>Cyanobacteriota</taxon>
        <taxon>Cyanophyceae</taxon>
        <taxon>Synechococcales</taxon>
        <taxon>Merismopediaceae</taxon>
        <taxon>Merismopedia</taxon>
    </lineage>
</organism>
<protein>
    <submittedName>
        <fullName evidence="1">AAA family ATPase</fullName>
    </submittedName>
</protein>
<proteinExistence type="predicted"/>
<keyword evidence="2" id="KW-1185">Reference proteome</keyword>